<evidence type="ECO:0000259" key="6">
    <source>
        <dbReference type="PROSITE" id="PS51007"/>
    </source>
</evidence>
<dbReference type="PROSITE" id="PS51007">
    <property type="entry name" value="CYTC"/>
    <property type="match status" value="1"/>
</dbReference>
<dbReference type="InterPro" id="IPR036909">
    <property type="entry name" value="Cyt_c-like_dom_sf"/>
</dbReference>
<accession>A0A7C5QZF4</accession>
<evidence type="ECO:0000256" key="2">
    <source>
        <dbReference type="ARBA" id="ARBA00022723"/>
    </source>
</evidence>
<dbReference type="EMBL" id="DRMJ01000010">
    <property type="protein sequence ID" value="HHL42004.1"/>
    <property type="molecule type" value="Genomic_DNA"/>
</dbReference>
<evidence type="ECO:0000256" key="1">
    <source>
        <dbReference type="ARBA" id="ARBA00022617"/>
    </source>
</evidence>
<name>A0A7C5QZF4_9PROT</name>
<dbReference type="Gene3D" id="1.10.760.10">
    <property type="entry name" value="Cytochrome c-like domain"/>
    <property type="match status" value="1"/>
</dbReference>
<dbReference type="Pfam" id="PF00034">
    <property type="entry name" value="Cytochrom_C"/>
    <property type="match status" value="1"/>
</dbReference>
<keyword evidence="5" id="KW-0812">Transmembrane</keyword>
<keyword evidence="1 4" id="KW-0349">Heme</keyword>
<dbReference type="Proteomes" id="UP000885830">
    <property type="component" value="Unassembled WGS sequence"/>
</dbReference>
<sequence>MYTKSAARNIFYAGSLFFLVIFFGLTFNSHQYIRKVSTDNAGITEAVKHGKKIWEDKSCVNCHTILGEGAYFAPELGNVWVRYGGKDDPEGAKEAIAAWMKAQPSGIEGRRQMPQFNLTDEELNDLAEFFRWVSTIDTHGWPPTDAG</sequence>
<dbReference type="SUPFAM" id="SSF46626">
    <property type="entry name" value="Cytochrome c"/>
    <property type="match status" value="1"/>
</dbReference>
<reference evidence="7" key="1">
    <citation type="journal article" date="2020" name="mSystems">
        <title>Genome- and Community-Level Interaction Insights into Carbon Utilization and Element Cycling Functions of Hydrothermarchaeota in Hydrothermal Sediment.</title>
        <authorList>
            <person name="Zhou Z."/>
            <person name="Liu Y."/>
            <person name="Xu W."/>
            <person name="Pan J."/>
            <person name="Luo Z.H."/>
            <person name="Li M."/>
        </authorList>
    </citation>
    <scope>NUCLEOTIDE SEQUENCE [LARGE SCALE GENOMIC DNA]</scope>
    <source>
        <strain evidence="7">HyVt-485</strain>
    </source>
</reference>
<gene>
    <name evidence="7" type="ORF">ENJ42_00155</name>
</gene>
<keyword evidence="2 4" id="KW-0479">Metal-binding</keyword>
<proteinExistence type="predicted"/>
<keyword evidence="5" id="KW-1133">Transmembrane helix</keyword>
<dbReference type="GO" id="GO:0009055">
    <property type="term" value="F:electron transfer activity"/>
    <property type="evidence" value="ECO:0007669"/>
    <property type="project" value="InterPro"/>
</dbReference>
<evidence type="ECO:0000256" key="3">
    <source>
        <dbReference type="ARBA" id="ARBA00023004"/>
    </source>
</evidence>
<protein>
    <submittedName>
        <fullName evidence="7">Cytochrome c</fullName>
    </submittedName>
</protein>
<evidence type="ECO:0000256" key="5">
    <source>
        <dbReference type="SAM" id="Phobius"/>
    </source>
</evidence>
<dbReference type="AlphaFoldDB" id="A0A7C5QZF4"/>
<dbReference type="InterPro" id="IPR009056">
    <property type="entry name" value="Cyt_c-like_dom"/>
</dbReference>
<feature type="domain" description="Cytochrome c" evidence="6">
    <location>
        <begin position="45"/>
        <end position="134"/>
    </location>
</feature>
<keyword evidence="3 4" id="KW-0408">Iron</keyword>
<keyword evidence="5" id="KW-0472">Membrane</keyword>
<evidence type="ECO:0000313" key="7">
    <source>
        <dbReference type="EMBL" id="HHL42004.1"/>
    </source>
</evidence>
<evidence type="ECO:0000256" key="4">
    <source>
        <dbReference type="PROSITE-ProRule" id="PRU00433"/>
    </source>
</evidence>
<dbReference type="GO" id="GO:0020037">
    <property type="term" value="F:heme binding"/>
    <property type="evidence" value="ECO:0007669"/>
    <property type="project" value="InterPro"/>
</dbReference>
<feature type="transmembrane region" description="Helical" evidence="5">
    <location>
        <begin position="6"/>
        <end position="27"/>
    </location>
</feature>
<comment type="caution">
    <text evidence="7">The sequence shown here is derived from an EMBL/GenBank/DDBJ whole genome shotgun (WGS) entry which is preliminary data.</text>
</comment>
<dbReference type="GO" id="GO:0046872">
    <property type="term" value="F:metal ion binding"/>
    <property type="evidence" value="ECO:0007669"/>
    <property type="project" value="UniProtKB-KW"/>
</dbReference>
<organism evidence="7">
    <name type="scientific">Hellea balneolensis</name>
    <dbReference type="NCBI Taxonomy" id="287478"/>
    <lineage>
        <taxon>Bacteria</taxon>
        <taxon>Pseudomonadati</taxon>
        <taxon>Pseudomonadota</taxon>
        <taxon>Alphaproteobacteria</taxon>
        <taxon>Maricaulales</taxon>
        <taxon>Robiginitomaculaceae</taxon>
        <taxon>Hellea</taxon>
    </lineage>
</organism>